<keyword evidence="2" id="KW-1185">Reference proteome</keyword>
<dbReference type="RefSeq" id="WP_003860543.1">
    <property type="nucleotide sequence ID" value="NZ_CP011309.1"/>
</dbReference>
<dbReference type="PATRIC" id="fig|92706.3.peg.582"/>
<evidence type="ECO:0000313" key="1">
    <source>
        <dbReference type="EMBL" id="AKF26552.1"/>
    </source>
</evidence>
<dbReference type="EMBL" id="CP011309">
    <property type="protein sequence ID" value="AKF26552.1"/>
    <property type="molecule type" value="Genomic_DNA"/>
</dbReference>
<protein>
    <submittedName>
        <fullName evidence="1">Uncharacterized protein</fullName>
    </submittedName>
</protein>
<accession>A0A0F6Z584</accession>
<reference evidence="1 2" key="1">
    <citation type="submission" date="2015-04" db="EMBL/GenBank/DDBJ databases">
        <title>Complete Genome Sequence of Brevibacterium flavum ATCC 15168.</title>
        <authorList>
            <person name="Ahn J."/>
            <person name="Park G."/>
            <person name="Jeon W."/>
            <person name="Jang Y."/>
            <person name="Jang M."/>
            <person name="Lee H."/>
            <person name="Lee H."/>
        </authorList>
    </citation>
    <scope>NUCLEOTIDE SEQUENCE [LARGE SCALE GENOMIC DNA]</scope>
    <source>
        <strain evidence="1 2">ATCC 15168</strain>
    </source>
</reference>
<dbReference type="Proteomes" id="UP000034037">
    <property type="component" value="Chromosome"/>
</dbReference>
<proteinExistence type="predicted"/>
<organism evidence="1 2">
    <name type="scientific">[Brevibacterium] flavum</name>
    <dbReference type="NCBI Taxonomy" id="92706"/>
    <lineage>
        <taxon>Bacteria</taxon>
        <taxon>Bacillati</taxon>
        <taxon>Actinomycetota</taxon>
        <taxon>Actinomycetes</taxon>
        <taxon>Mycobacteriales</taxon>
        <taxon>Corynebacteriaceae</taxon>
        <taxon>Corynebacterium</taxon>
    </lineage>
</organism>
<sequence>MKDPSRIPPVVAQLQKVWEAQPDLSLPTLLGILGNRGIGWGSTDEDLVEALNTMYTENPGEIRGGSRIADPQREVPGRFLVETESPAYRITVDPFRVSVRRIAKGPHRPLQPGVWEFQEIRRCRSGEPLLITDVEGIDHRLGVVVRITLLNDSPAPKTKSLDKVRRREVGDKVFYLHFESGDTALLNHGLEIYQASRRTLEQHSVKWDQLITATPGQLLKLKETGSGRILELGVLEKIIPLEG</sequence>
<dbReference type="AlphaFoldDB" id="A0A0F6Z584"/>
<name>A0A0F6Z584_9CORY</name>
<evidence type="ECO:0000313" key="2">
    <source>
        <dbReference type="Proteomes" id="UP000034037"/>
    </source>
</evidence>
<dbReference type="HOGENOM" id="CLU_090942_0_0_11"/>
<gene>
    <name evidence="1" type="ORF">YH66_02810</name>
</gene>